<accession>A0ABW2F336</accession>
<dbReference type="InterPro" id="IPR016162">
    <property type="entry name" value="Ald_DH_N"/>
</dbReference>
<evidence type="ECO:0000259" key="5">
    <source>
        <dbReference type="Pfam" id="PF00171"/>
    </source>
</evidence>
<evidence type="ECO:0000256" key="4">
    <source>
        <dbReference type="RuleBase" id="RU003345"/>
    </source>
</evidence>
<dbReference type="InterPro" id="IPR050740">
    <property type="entry name" value="Aldehyde_DH_Superfamily"/>
</dbReference>
<evidence type="ECO:0000256" key="3">
    <source>
        <dbReference type="PROSITE-ProRule" id="PRU10007"/>
    </source>
</evidence>
<dbReference type="PANTHER" id="PTHR43353">
    <property type="entry name" value="SUCCINATE-SEMIALDEHYDE DEHYDROGENASE, MITOCHONDRIAL"/>
    <property type="match status" value="1"/>
</dbReference>
<dbReference type="InterPro" id="IPR016163">
    <property type="entry name" value="Ald_DH_C"/>
</dbReference>
<dbReference type="RefSeq" id="WP_346063779.1">
    <property type="nucleotide sequence ID" value="NZ_BAAADR010000022.1"/>
</dbReference>
<gene>
    <name evidence="6" type="ORF">ACFQH5_18005</name>
</gene>
<reference evidence="7" key="1">
    <citation type="journal article" date="2019" name="Int. J. Syst. Evol. Microbiol.">
        <title>The Global Catalogue of Microorganisms (GCM) 10K type strain sequencing project: providing services to taxonomists for standard genome sequencing and annotation.</title>
        <authorList>
            <consortium name="The Broad Institute Genomics Platform"/>
            <consortium name="The Broad Institute Genome Sequencing Center for Infectious Disease"/>
            <person name="Wu L."/>
            <person name="Ma J."/>
        </authorList>
    </citation>
    <scope>NUCLEOTIDE SEQUENCE [LARGE SCALE GENOMIC DNA]</scope>
    <source>
        <strain evidence="7">CGMCC 1.13666</strain>
    </source>
</reference>
<dbReference type="InterPro" id="IPR029510">
    <property type="entry name" value="Ald_DH_CS_GLU"/>
</dbReference>
<name>A0ABW2F336_9GAMM</name>
<dbReference type="InterPro" id="IPR016161">
    <property type="entry name" value="Ald_DH/histidinol_DH"/>
</dbReference>
<protein>
    <submittedName>
        <fullName evidence="6">Aldehyde dehydrogenase family protein</fullName>
    </submittedName>
</protein>
<organism evidence="6 7">
    <name type="scientific">Halomonas salifodinae</name>
    <dbReference type="NCBI Taxonomy" id="438745"/>
    <lineage>
        <taxon>Bacteria</taxon>
        <taxon>Pseudomonadati</taxon>
        <taxon>Pseudomonadota</taxon>
        <taxon>Gammaproteobacteria</taxon>
        <taxon>Oceanospirillales</taxon>
        <taxon>Halomonadaceae</taxon>
        <taxon>Halomonas</taxon>
    </lineage>
</organism>
<evidence type="ECO:0000313" key="6">
    <source>
        <dbReference type="EMBL" id="MFC7091443.1"/>
    </source>
</evidence>
<keyword evidence="7" id="KW-1185">Reference proteome</keyword>
<dbReference type="Proteomes" id="UP001596411">
    <property type="component" value="Unassembled WGS sequence"/>
</dbReference>
<dbReference type="InterPro" id="IPR015590">
    <property type="entry name" value="Aldehyde_DH_dom"/>
</dbReference>
<dbReference type="Gene3D" id="3.40.605.10">
    <property type="entry name" value="Aldehyde Dehydrogenase, Chain A, domain 1"/>
    <property type="match status" value="1"/>
</dbReference>
<comment type="similarity">
    <text evidence="1 4">Belongs to the aldehyde dehydrogenase family.</text>
</comment>
<evidence type="ECO:0000256" key="1">
    <source>
        <dbReference type="ARBA" id="ARBA00009986"/>
    </source>
</evidence>
<dbReference type="PROSITE" id="PS00687">
    <property type="entry name" value="ALDEHYDE_DEHYDR_GLU"/>
    <property type="match status" value="1"/>
</dbReference>
<proteinExistence type="inferred from homology"/>
<dbReference type="Pfam" id="PF00171">
    <property type="entry name" value="Aldedh"/>
    <property type="match status" value="1"/>
</dbReference>
<comment type="caution">
    <text evidence="6">The sequence shown here is derived from an EMBL/GenBank/DDBJ whole genome shotgun (WGS) entry which is preliminary data.</text>
</comment>
<evidence type="ECO:0000313" key="7">
    <source>
        <dbReference type="Proteomes" id="UP001596411"/>
    </source>
</evidence>
<dbReference type="EMBL" id="JBHSZP010000036">
    <property type="protein sequence ID" value="MFC7091443.1"/>
    <property type="molecule type" value="Genomic_DNA"/>
</dbReference>
<evidence type="ECO:0000256" key="2">
    <source>
        <dbReference type="ARBA" id="ARBA00023002"/>
    </source>
</evidence>
<sequence length="454" mass="48793">MREMLKSFNPANGEVVGEVPVSSPEEIGEAVVRAHRAALGWRDQSLEERAQLLGRAAKRLDERAEELGHLLSREMGKPLKRGIGEVRFCSKGILGKLDEMVGALQPRTLEDDNTRSTLYYEPFGVCAAISPWNYPMSMPQWLIVPALVAGNAVVLKPSEETPLIAQAYVDTLNEFLPAGVLQIVHGADEQGRALVKADVDLIAFTGSRTAGKHILGSAADKLKRVILELGGKDPFIVLPDADIEAAAQCAVANGYENGGQMCVSNERAYVHESIAEAFEQRVAELVGNIRYGPWDDESAEMGPMINERQRAHVIGQIEDAIEKGATLLAGGVDHPDRFVVPTVLGNCDESMTVMRDETFGPVLAIQRVGSAEEAVRLANDNQLGLGGSVFGSPEAARGVARRIESGMVGVNKSCFGASGTPWVGAKESGYGYHGSVEGHRQFAQVKVISEGRLA</sequence>
<keyword evidence="2 4" id="KW-0560">Oxidoreductase</keyword>
<feature type="active site" evidence="3">
    <location>
        <position position="228"/>
    </location>
</feature>
<dbReference type="Gene3D" id="3.40.309.10">
    <property type="entry name" value="Aldehyde Dehydrogenase, Chain A, domain 2"/>
    <property type="match status" value="1"/>
</dbReference>
<feature type="domain" description="Aldehyde dehydrogenase" evidence="5">
    <location>
        <begin position="4"/>
        <end position="448"/>
    </location>
</feature>
<dbReference type="SUPFAM" id="SSF53720">
    <property type="entry name" value="ALDH-like"/>
    <property type="match status" value="1"/>
</dbReference>
<dbReference type="PANTHER" id="PTHR43353:SF5">
    <property type="entry name" value="SUCCINATE-SEMIALDEHYDE DEHYDROGENASE, MITOCHONDRIAL"/>
    <property type="match status" value="1"/>
</dbReference>